<dbReference type="InterPro" id="IPR010279">
    <property type="entry name" value="YqjD/ElaB"/>
</dbReference>
<accession>A0A2T1K4J5</accession>
<dbReference type="EMBL" id="PXNP01000104">
    <property type="protein sequence ID" value="PSF05086.1"/>
    <property type="molecule type" value="Genomic_DNA"/>
</dbReference>
<dbReference type="OrthoDB" id="6370579at2"/>
<dbReference type="AlphaFoldDB" id="A0A2T1K4J5"/>
<evidence type="ECO:0000256" key="1">
    <source>
        <dbReference type="SAM" id="Coils"/>
    </source>
</evidence>
<dbReference type="PANTHER" id="PTHR35893:SF3">
    <property type="entry name" value="INNER MEMBRANE PROTEIN"/>
    <property type="match status" value="1"/>
</dbReference>
<organism evidence="2 3">
    <name type="scientific">Marinobacter fuscus</name>
    <dbReference type="NCBI Taxonomy" id="2109942"/>
    <lineage>
        <taxon>Bacteria</taxon>
        <taxon>Pseudomonadati</taxon>
        <taxon>Pseudomonadota</taxon>
        <taxon>Gammaproteobacteria</taxon>
        <taxon>Pseudomonadales</taxon>
        <taxon>Marinobacteraceae</taxon>
        <taxon>Marinobacter</taxon>
    </lineage>
</organism>
<comment type="caution">
    <text evidence="2">The sequence shown here is derived from an EMBL/GenBank/DDBJ whole genome shotgun (WGS) entry which is preliminary data.</text>
</comment>
<dbReference type="PANTHER" id="PTHR35893">
    <property type="entry name" value="INNER MEMBRANE PROTEIN-RELATED"/>
    <property type="match status" value="1"/>
</dbReference>
<proteinExistence type="predicted"/>
<reference evidence="2 3" key="1">
    <citation type="submission" date="2018-03" db="EMBL/GenBank/DDBJ databases">
        <title>Marinobacter brunus sp. nov., a marine bacterium of Gamma-proteobacteria isolated from the surface seawater of the South China Sea.</title>
        <authorList>
            <person name="Cheng H."/>
            <person name="Wu Y.-H."/>
            <person name="Xamxidin M."/>
            <person name="Xu X.-W."/>
        </authorList>
    </citation>
    <scope>NUCLEOTIDE SEQUENCE [LARGE SCALE GENOMIC DNA]</scope>
    <source>
        <strain evidence="2 3">NH169-3</strain>
    </source>
</reference>
<sequence>MAAKTSQDEYEQVKQDLQQLRDDVAKLTRAVTESQKSNISHLRDEIRRESQEALDQVRQKGDAALNRARDAGDRAVNEVEHRIEERPFLSVVLMFLAGVLVGKLLDR</sequence>
<evidence type="ECO:0000313" key="3">
    <source>
        <dbReference type="Proteomes" id="UP000239866"/>
    </source>
</evidence>
<name>A0A2T1K4J5_9GAMM</name>
<dbReference type="Proteomes" id="UP000239866">
    <property type="component" value="Unassembled WGS sequence"/>
</dbReference>
<dbReference type="GO" id="GO:0043022">
    <property type="term" value="F:ribosome binding"/>
    <property type="evidence" value="ECO:0007669"/>
    <property type="project" value="InterPro"/>
</dbReference>
<gene>
    <name evidence="2" type="ORF">C7H09_15890</name>
</gene>
<evidence type="ECO:0000313" key="2">
    <source>
        <dbReference type="EMBL" id="PSF05086.1"/>
    </source>
</evidence>
<keyword evidence="1" id="KW-0175">Coiled coil</keyword>
<feature type="coiled-coil region" evidence="1">
    <location>
        <begin position="3"/>
        <end position="37"/>
    </location>
</feature>
<keyword evidence="3" id="KW-1185">Reference proteome</keyword>
<protein>
    <recommendedName>
        <fullName evidence="4">DUF883 domain-containing protein</fullName>
    </recommendedName>
</protein>
<evidence type="ECO:0008006" key="4">
    <source>
        <dbReference type="Google" id="ProtNLM"/>
    </source>
</evidence>
<dbReference type="RefSeq" id="WP_106764508.1">
    <property type="nucleotide sequence ID" value="NZ_PXNP01000104.1"/>
</dbReference>